<gene>
    <name evidence="2" type="ORF">E2C01_014715</name>
</gene>
<dbReference type="Proteomes" id="UP000324222">
    <property type="component" value="Unassembled WGS sequence"/>
</dbReference>
<keyword evidence="1" id="KW-0472">Membrane</keyword>
<evidence type="ECO:0000256" key="1">
    <source>
        <dbReference type="SAM" id="Phobius"/>
    </source>
</evidence>
<dbReference type="EMBL" id="VSRR010001008">
    <property type="protein sequence ID" value="MPC21721.1"/>
    <property type="molecule type" value="Genomic_DNA"/>
</dbReference>
<name>A0A5B7DJJ7_PORTR</name>
<keyword evidence="3" id="KW-1185">Reference proteome</keyword>
<keyword evidence="1" id="KW-1133">Transmembrane helix</keyword>
<protein>
    <submittedName>
        <fullName evidence="2">Uncharacterized protein</fullName>
    </submittedName>
</protein>
<dbReference type="AlphaFoldDB" id="A0A5B7DJJ7"/>
<reference evidence="2 3" key="1">
    <citation type="submission" date="2019-05" db="EMBL/GenBank/DDBJ databases">
        <title>Another draft genome of Portunus trituberculatus and its Hox gene families provides insights of decapod evolution.</title>
        <authorList>
            <person name="Jeong J.-H."/>
            <person name="Song I."/>
            <person name="Kim S."/>
            <person name="Choi T."/>
            <person name="Kim D."/>
            <person name="Ryu S."/>
            <person name="Kim W."/>
        </authorList>
    </citation>
    <scope>NUCLEOTIDE SEQUENCE [LARGE SCALE GENOMIC DNA]</scope>
    <source>
        <tissue evidence="2">Muscle</tissue>
    </source>
</reference>
<accession>A0A5B7DJJ7</accession>
<sequence length="81" mass="8927">MEIPRVASKQDARLGTDAIHTARTDSKIARQAILLAIVLVTYAPWDSCLCALVSRGIPFFFDRTNLTPNLSLPHSLSFTVN</sequence>
<evidence type="ECO:0000313" key="3">
    <source>
        <dbReference type="Proteomes" id="UP000324222"/>
    </source>
</evidence>
<keyword evidence="1" id="KW-0812">Transmembrane</keyword>
<evidence type="ECO:0000313" key="2">
    <source>
        <dbReference type="EMBL" id="MPC21721.1"/>
    </source>
</evidence>
<organism evidence="2 3">
    <name type="scientific">Portunus trituberculatus</name>
    <name type="common">Swimming crab</name>
    <name type="synonym">Neptunus trituberculatus</name>
    <dbReference type="NCBI Taxonomy" id="210409"/>
    <lineage>
        <taxon>Eukaryota</taxon>
        <taxon>Metazoa</taxon>
        <taxon>Ecdysozoa</taxon>
        <taxon>Arthropoda</taxon>
        <taxon>Crustacea</taxon>
        <taxon>Multicrustacea</taxon>
        <taxon>Malacostraca</taxon>
        <taxon>Eumalacostraca</taxon>
        <taxon>Eucarida</taxon>
        <taxon>Decapoda</taxon>
        <taxon>Pleocyemata</taxon>
        <taxon>Brachyura</taxon>
        <taxon>Eubrachyura</taxon>
        <taxon>Portunoidea</taxon>
        <taxon>Portunidae</taxon>
        <taxon>Portuninae</taxon>
        <taxon>Portunus</taxon>
    </lineage>
</organism>
<proteinExistence type="predicted"/>
<feature type="transmembrane region" description="Helical" evidence="1">
    <location>
        <begin position="28"/>
        <end position="45"/>
    </location>
</feature>
<comment type="caution">
    <text evidence="2">The sequence shown here is derived from an EMBL/GenBank/DDBJ whole genome shotgun (WGS) entry which is preliminary data.</text>
</comment>